<organism evidence="2 3">
    <name type="scientific">Sordaria macrospora</name>
    <dbReference type="NCBI Taxonomy" id="5147"/>
    <lineage>
        <taxon>Eukaryota</taxon>
        <taxon>Fungi</taxon>
        <taxon>Dikarya</taxon>
        <taxon>Ascomycota</taxon>
        <taxon>Pezizomycotina</taxon>
        <taxon>Sordariomycetes</taxon>
        <taxon>Sordariomycetidae</taxon>
        <taxon>Sordariales</taxon>
        <taxon>Sordariaceae</taxon>
        <taxon>Sordaria</taxon>
    </lineage>
</organism>
<feature type="compositionally biased region" description="Pro residues" evidence="1">
    <location>
        <begin position="408"/>
        <end position="420"/>
    </location>
</feature>
<evidence type="ECO:0000313" key="3">
    <source>
        <dbReference type="Proteomes" id="UP000433876"/>
    </source>
</evidence>
<feature type="region of interest" description="Disordered" evidence="1">
    <location>
        <begin position="198"/>
        <end position="224"/>
    </location>
</feature>
<reference evidence="2 3" key="1">
    <citation type="submission" date="2017-07" db="EMBL/GenBank/DDBJ databases">
        <title>Genome sequence of the Sordaria macrospora wild type strain R19027.</title>
        <authorList>
            <person name="Nowrousian M."/>
            <person name="Teichert I."/>
            <person name="Kueck U."/>
        </authorList>
    </citation>
    <scope>NUCLEOTIDE SEQUENCE [LARGE SCALE GENOMIC DNA]</scope>
    <source>
        <strain evidence="2 3">R19027</strain>
        <tissue evidence="2">Mycelium</tissue>
    </source>
</reference>
<dbReference type="EMBL" id="NMPR01000001">
    <property type="protein sequence ID" value="KAA8636838.1"/>
    <property type="molecule type" value="Genomic_DNA"/>
</dbReference>
<gene>
    <name evidence="2" type="ORF">SMACR_00267</name>
</gene>
<dbReference type="AlphaFoldDB" id="A0A8S9A4Y6"/>
<name>A0A8S9A4Y6_SORMA</name>
<protein>
    <submittedName>
        <fullName evidence="2">Uncharacterized protein</fullName>
    </submittedName>
</protein>
<dbReference type="Proteomes" id="UP000433876">
    <property type="component" value="Unassembled WGS sequence"/>
</dbReference>
<accession>A0A8S9A4Y6</accession>
<feature type="compositionally biased region" description="Acidic residues" evidence="1">
    <location>
        <begin position="387"/>
        <end position="399"/>
    </location>
</feature>
<feature type="compositionally biased region" description="Polar residues" evidence="1">
    <location>
        <begin position="365"/>
        <end position="378"/>
    </location>
</feature>
<sequence length="567" mass="62572">MPGVMDDQSRCRPDLPFPLRSIHCFWATDRPVDHEWSRPSSTPHELREDKELLRRQSACSKGQVLNIIQCPNPEAPCLPTSLSPNLSIEDNIFNINRPSESNNMQLGAFVMRTSSLLSRIAASANFSLESDQDQATFNRAIISWLKNPDSSLPHGHITGLCCSSLLSIQFPDESRGSDDLIPEFRSFVLAASLAHRGRRNSSKGSSSSSSRQKQQAYPARHESRSHLIRRLDAVLTPQYLSSLSSESCQVLFHLVLGAVLGMGHSPSPSTTTSSFFNSSSSSRVAPSNLLSSEFQQSPTLWLSTKNQLIRTLAQDLVFLGSNKLGISLEGTADLEKLIIDMATSRWNEMESRIWVDSIGAAEKAPNSTGQGPAQQQPMPLSPLYSPTDDDLDQDQDQDQDQDRNPPYWEDPPPTPPPPTVEPTLIPVMPPSYHDYQFQFQVPGQYGTSSSSSSWSENPASYLEMTDEPESYYLATANENNKRGRAAAAADLAAPPPPPPPPPPVAAMPRSMTDPFPLGTPSDDFGSWRKVKRRSMWVVRTIDAGDQGQISVHARLRGREVNDFGVFM</sequence>
<dbReference type="VEuPathDB" id="FungiDB:SMAC_00267"/>
<feature type="region of interest" description="Disordered" evidence="1">
    <location>
        <begin position="362"/>
        <end position="427"/>
    </location>
</feature>
<comment type="caution">
    <text evidence="2">The sequence shown here is derived from an EMBL/GenBank/DDBJ whole genome shotgun (WGS) entry which is preliminary data.</text>
</comment>
<feature type="compositionally biased region" description="Low complexity" evidence="1">
    <location>
        <begin position="202"/>
        <end position="215"/>
    </location>
</feature>
<proteinExistence type="predicted"/>
<evidence type="ECO:0000313" key="2">
    <source>
        <dbReference type="EMBL" id="KAA8636838.1"/>
    </source>
</evidence>
<evidence type="ECO:0000256" key="1">
    <source>
        <dbReference type="SAM" id="MobiDB-lite"/>
    </source>
</evidence>